<dbReference type="Proteomes" id="UP000629963">
    <property type="component" value="Unassembled WGS sequence"/>
</dbReference>
<evidence type="ECO:0000313" key="3">
    <source>
        <dbReference type="Proteomes" id="UP000629963"/>
    </source>
</evidence>
<feature type="transmembrane region" description="Helical" evidence="1">
    <location>
        <begin position="154"/>
        <end position="170"/>
    </location>
</feature>
<gene>
    <name evidence="2" type="ORF">H8R23_05155</name>
</gene>
<sequence>MKKYLTLFSYIFHPVFIPVYATLFYIFAKNADIGFQEKIFILLQVFIVTLVIPILFFFLLKATGKISSLMVPDIAERKLPLVIHSFLIIILVKQSITLDRYSELHFFMLGALMSTLIALILLFFKSKASLHMMGITGLTIFYFGLSIAHQTQNIGFFAALIFTNGLVASSRLEMKAHTTKEILIGMLLGGSPQLLLMPLWL</sequence>
<evidence type="ECO:0008006" key="4">
    <source>
        <dbReference type="Google" id="ProtNLM"/>
    </source>
</evidence>
<keyword evidence="1" id="KW-0472">Membrane</keyword>
<keyword evidence="3" id="KW-1185">Reference proteome</keyword>
<accession>A0ABR7J5S0</accession>
<feature type="transmembrane region" description="Helical" evidence="1">
    <location>
        <begin position="81"/>
        <end position="98"/>
    </location>
</feature>
<feature type="transmembrane region" description="Helical" evidence="1">
    <location>
        <begin position="104"/>
        <end position="123"/>
    </location>
</feature>
<proteinExistence type="predicted"/>
<feature type="transmembrane region" description="Helical" evidence="1">
    <location>
        <begin position="7"/>
        <end position="27"/>
    </location>
</feature>
<protein>
    <recommendedName>
        <fullName evidence="4">Transmembrane protein</fullName>
    </recommendedName>
</protein>
<feature type="transmembrane region" description="Helical" evidence="1">
    <location>
        <begin position="130"/>
        <end position="148"/>
    </location>
</feature>
<keyword evidence="1" id="KW-1133">Transmembrane helix</keyword>
<comment type="caution">
    <text evidence="2">The sequence shown here is derived from an EMBL/GenBank/DDBJ whole genome shotgun (WGS) entry which is preliminary data.</text>
</comment>
<keyword evidence="1" id="KW-0812">Transmembrane</keyword>
<reference evidence="2 3" key="1">
    <citation type="submission" date="2020-08" db="EMBL/GenBank/DDBJ databases">
        <title>Description of novel Flavobacterium F-380 isolate.</title>
        <authorList>
            <person name="Saticioglu I.B."/>
            <person name="Duman M."/>
            <person name="Altun S."/>
        </authorList>
    </citation>
    <scope>NUCLEOTIDE SEQUENCE [LARGE SCALE GENOMIC DNA]</scope>
    <source>
        <strain evidence="2 3">F-380</strain>
    </source>
</reference>
<feature type="transmembrane region" description="Helical" evidence="1">
    <location>
        <begin position="39"/>
        <end position="60"/>
    </location>
</feature>
<evidence type="ECO:0000256" key="1">
    <source>
        <dbReference type="SAM" id="Phobius"/>
    </source>
</evidence>
<evidence type="ECO:0000313" key="2">
    <source>
        <dbReference type="EMBL" id="MBC5840786.1"/>
    </source>
</evidence>
<organism evidence="2 3">
    <name type="scientific">Flavobacterium kayseriense</name>
    <dbReference type="NCBI Taxonomy" id="2764714"/>
    <lineage>
        <taxon>Bacteria</taxon>
        <taxon>Pseudomonadati</taxon>
        <taxon>Bacteroidota</taxon>
        <taxon>Flavobacteriia</taxon>
        <taxon>Flavobacteriales</taxon>
        <taxon>Flavobacteriaceae</taxon>
        <taxon>Flavobacterium</taxon>
    </lineage>
</organism>
<name>A0ABR7J5S0_9FLAO</name>
<dbReference type="EMBL" id="JACRUJ010000001">
    <property type="protein sequence ID" value="MBC5840786.1"/>
    <property type="molecule type" value="Genomic_DNA"/>
</dbReference>